<dbReference type="Pfam" id="PF06119">
    <property type="entry name" value="NIDO"/>
    <property type="match status" value="1"/>
</dbReference>
<dbReference type="EMBL" id="GEBQ01005924">
    <property type="protein sequence ID" value="JAT34053.1"/>
    <property type="molecule type" value="Transcribed_RNA"/>
</dbReference>
<dbReference type="SMART" id="SM00539">
    <property type="entry name" value="NIDO"/>
    <property type="match status" value="1"/>
</dbReference>
<dbReference type="PROSITE" id="PS50856">
    <property type="entry name" value="AMOP"/>
    <property type="match status" value="1"/>
</dbReference>
<dbReference type="InterPro" id="IPR005533">
    <property type="entry name" value="AMOP_dom"/>
</dbReference>
<feature type="non-terminal residue" evidence="8">
    <location>
        <position position="763"/>
    </location>
</feature>
<feature type="domain" description="NIDO" evidence="7">
    <location>
        <begin position="263"/>
        <end position="429"/>
    </location>
</feature>
<comment type="subcellular location">
    <subcellularLocation>
        <location evidence="1">Membrane</location>
    </subcellularLocation>
</comment>
<keyword evidence="5" id="KW-1015">Disulfide bond</keyword>
<gene>
    <name evidence="8" type="ORF">g.41634</name>
</gene>
<keyword evidence="2" id="KW-0812">Transmembrane</keyword>
<evidence type="ECO:0000256" key="1">
    <source>
        <dbReference type="ARBA" id="ARBA00004370"/>
    </source>
</evidence>
<dbReference type="GO" id="GO:0016020">
    <property type="term" value="C:membrane"/>
    <property type="evidence" value="ECO:0007669"/>
    <property type="project" value="UniProtKB-SubCell"/>
</dbReference>
<dbReference type="PANTHER" id="PTHR13802:SF52">
    <property type="entry name" value="MUCIN-4"/>
    <property type="match status" value="1"/>
</dbReference>
<dbReference type="Gene3D" id="2.60.40.10">
    <property type="entry name" value="Immunoglobulins"/>
    <property type="match status" value="1"/>
</dbReference>
<evidence type="ECO:0000256" key="4">
    <source>
        <dbReference type="ARBA" id="ARBA00023136"/>
    </source>
</evidence>
<proteinExistence type="predicted"/>
<organism evidence="8">
    <name type="scientific">Graphocephala atropunctata</name>
    <dbReference type="NCBI Taxonomy" id="36148"/>
    <lineage>
        <taxon>Eukaryota</taxon>
        <taxon>Metazoa</taxon>
        <taxon>Ecdysozoa</taxon>
        <taxon>Arthropoda</taxon>
        <taxon>Hexapoda</taxon>
        <taxon>Insecta</taxon>
        <taxon>Pterygota</taxon>
        <taxon>Neoptera</taxon>
        <taxon>Paraneoptera</taxon>
        <taxon>Hemiptera</taxon>
        <taxon>Auchenorrhyncha</taxon>
        <taxon>Membracoidea</taxon>
        <taxon>Cicadellidae</taxon>
        <taxon>Cicadellinae</taxon>
        <taxon>Cicadellini</taxon>
        <taxon>Graphocephala</taxon>
    </lineage>
</organism>
<evidence type="ECO:0008006" key="9">
    <source>
        <dbReference type="Google" id="ProtNLM"/>
    </source>
</evidence>
<dbReference type="PROSITE" id="PS51220">
    <property type="entry name" value="NIDO"/>
    <property type="match status" value="1"/>
</dbReference>
<evidence type="ECO:0000256" key="3">
    <source>
        <dbReference type="ARBA" id="ARBA00022989"/>
    </source>
</evidence>
<evidence type="ECO:0000256" key="2">
    <source>
        <dbReference type="ARBA" id="ARBA00022692"/>
    </source>
</evidence>
<keyword evidence="3" id="KW-1133">Transmembrane helix</keyword>
<accession>A0A1B6MDN8</accession>
<dbReference type="InterPro" id="IPR014756">
    <property type="entry name" value="Ig_E-set"/>
</dbReference>
<name>A0A1B6MDN8_9HEMI</name>
<dbReference type="InterPro" id="IPR051495">
    <property type="entry name" value="Epithelial_Barrier/Signaling"/>
</dbReference>
<evidence type="ECO:0000259" key="6">
    <source>
        <dbReference type="PROSITE" id="PS50856"/>
    </source>
</evidence>
<protein>
    <recommendedName>
        <fullName evidence="9">AMOP domain-containing protein</fullName>
    </recommendedName>
</protein>
<dbReference type="InterPro" id="IPR003886">
    <property type="entry name" value="NIDO_dom"/>
</dbReference>
<dbReference type="SUPFAM" id="SSF81296">
    <property type="entry name" value="E set domains"/>
    <property type="match status" value="1"/>
</dbReference>
<sequence length="763" mass="86179">ATVRARPSLVSRRQVYREVTMCRPVVGLLVVLCLTNSARPDAVRTTEKDDVEVFQKIVLPPLLTAPDSFRSPKKDDVDILKNPEGSKLGKYAWSWTPPRNSGPAFSNLATGWFDRGNPGNEVPTWGLASYRIGPPARLGPNIPIPQDLQAAPYPYILRPERLAAIRANTFYPFYDQGGDSGIGDYQRDIHASSPQLHKNLNFQLPFFGFRYNYTRISMHGDVEFSDPPEHFTYPLNFPVADWPNKNDPAFIGIFYSKCRIGSIRPTDEDQRIPGVYFRMERDLQARQDWYGIEMRERVKWDIRLGVVGAQDFSPKHMAIITWKNVSFAGGIDNSLYRTNTFQMVLVTDEVFGYVMFNYRDIQWTTHTEAGGDTTGGEGGTPAFVGFNAGNGTRSYEYKPFSQTTAVRDLVSRGWGNNMTGRHIFRIDENILPGSCNRDIAGANLNLVFAPESANMLGGTAVNITGPCFLPGMKIKCRFDTEGVDGYVDATLYPNRAVCVMPFVMAEGYILLDIAIDGGAYNWKGKFFVETPATATQYVFFDTEAIHQPNPASISMRWDNRNLTLNTNSYVNISLWGYRETTIRPELVMIDTLEGNVANTGQYNIIPSNYRNRNNYLTSDMRFGFIKIQLITDSSSSTTNGIPVLTPVLWSRPIPLGWYFAPQWSSQYGSNWPSAMCDKWLMDDRYLKNFASEISQCPCTLDQALVDKGRFMPDFDCDIDRNPRCFYNKGAVHCVKTGSPSLEGSEQQCCYDKNHYLMLSYDQQ</sequence>
<dbReference type="PANTHER" id="PTHR13802">
    <property type="entry name" value="MUCIN 4-RELATED"/>
    <property type="match status" value="1"/>
</dbReference>
<feature type="non-terminal residue" evidence="8">
    <location>
        <position position="1"/>
    </location>
</feature>
<evidence type="ECO:0000256" key="5">
    <source>
        <dbReference type="ARBA" id="ARBA00023157"/>
    </source>
</evidence>
<reference evidence="8" key="1">
    <citation type="submission" date="2015-11" db="EMBL/GenBank/DDBJ databases">
        <title>De novo transcriptome assembly of four potential Pierce s Disease insect vectors from Arizona vineyards.</title>
        <authorList>
            <person name="Tassone E.E."/>
        </authorList>
    </citation>
    <scope>NUCLEOTIDE SEQUENCE</scope>
</reference>
<dbReference type="AlphaFoldDB" id="A0A1B6MDN8"/>
<dbReference type="GO" id="GO:0007160">
    <property type="term" value="P:cell-matrix adhesion"/>
    <property type="evidence" value="ECO:0007669"/>
    <property type="project" value="InterPro"/>
</dbReference>
<dbReference type="InterPro" id="IPR013783">
    <property type="entry name" value="Ig-like_fold"/>
</dbReference>
<dbReference type="SMART" id="SM00723">
    <property type="entry name" value="AMOP"/>
    <property type="match status" value="1"/>
</dbReference>
<evidence type="ECO:0000313" key="8">
    <source>
        <dbReference type="EMBL" id="JAT34053.1"/>
    </source>
</evidence>
<keyword evidence="4" id="KW-0472">Membrane</keyword>
<dbReference type="Pfam" id="PF03782">
    <property type="entry name" value="AMOP"/>
    <property type="match status" value="1"/>
</dbReference>
<feature type="domain" description="AMOP" evidence="6">
    <location>
        <begin position="668"/>
        <end position="763"/>
    </location>
</feature>
<evidence type="ECO:0000259" key="7">
    <source>
        <dbReference type="PROSITE" id="PS51220"/>
    </source>
</evidence>